<evidence type="ECO:0000259" key="7">
    <source>
        <dbReference type="Pfam" id="PF00892"/>
    </source>
</evidence>
<dbReference type="InterPro" id="IPR000620">
    <property type="entry name" value="EamA_dom"/>
</dbReference>
<evidence type="ECO:0000256" key="6">
    <source>
        <dbReference type="RuleBase" id="RU363077"/>
    </source>
</evidence>
<feature type="domain" description="EamA" evidence="7">
    <location>
        <begin position="6"/>
        <end position="87"/>
    </location>
</feature>
<gene>
    <name evidence="8" type="ORF">AMTR_s00131p00088800</name>
</gene>
<dbReference type="InterPro" id="IPR030184">
    <property type="entry name" value="WAT1-related"/>
</dbReference>
<accession>W1NVZ7</accession>
<dbReference type="EMBL" id="KI395019">
    <property type="protein sequence ID" value="ERM99440.1"/>
    <property type="molecule type" value="Genomic_DNA"/>
</dbReference>
<dbReference type="GO" id="GO:0022857">
    <property type="term" value="F:transmembrane transporter activity"/>
    <property type="evidence" value="ECO:0007669"/>
    <property type="project" value="InterPro"/>
</dbReference>
<dbReference type="AlphaFoldDB" id="W1NVZ7"/>
<dbReference type="SUPFAM" id="SSF103481">
    <property type="entry name" value="Multidrug resistance efflux transporter EmrE"/>
    <property type="match status" value="1"/>
</dbReference>
<dbReference type="HOGENOM" id="CLU_1279360_0_0_1"/>
<evidence type="ECO:0000256" key="1">
    <source>
        <dbReference type="ARBA" id="ARBA00004141"/>
    </source>
</evidence>
<dbReference type="GO" id="GO:0005886">
    <property type="term" value="C:plasma membrane"/>
    <property type="evidence" value="ECO:0000318"/>
    <property type="project" value="GO_Central"/>
</dbReference>
<keyword evidence="9" id="KW-1185">Reference proteome</keyword>
<comment type="caution">
    <text evidence="6">Lacks conserved residue(s) required for the propagation of feature annotation.</text>
</comment>
<evidence type="ECO:0000313" key="8">
    <source>
        <dbReference type="EMBL" id="ERM99440.1"/>
    </source>
</evidence>
<keyword evidence="3 6" id="KW-0812">Transmembrane</keyword>
<dbReference type="InterPro" id="IPR037185">
    <property type="entry name" value="EmrE-like"/>
</dbReference>
<comment type="subcellular location">
    <subcellularLocation>
        <location evidence="1 6">Membrane</location>
        <topology evidence="1 6">Multi-pass membrane protein</topology>
    </subcellularLocation>
</comment>
<feature type="transmembrane region" description="Helical" evidence="6">
    <location>
        <begin position="122"/>
        <end position="142"/>
    </location>
</feature>
<reference evidence="9" key="1">
    <citation type="journal article" date="2013" name="Science">
        <title>The Amborella genome and the evolution of flowering plants.</title>
        <authorList>
            <consortium name="Amborella Genome Project"/>
        </authorList>
    </citation>
    <scope>NUCLEOTIDE SEQUENCE [LARGE SCALE GENOMIC DNA]</scope>
</reference>
<evidence type="ECO:0000256" key="3">
    <source>
        <dbReference type="ARBA" id="ARBA00022692"/>
    </source>
</evidence>
<name>W1NVZ7_AMBTC</name>
<dbReference type="OMA" id="CCALYLI"/>
<proteinExistence type="inferred from homology"/>
<feature type="transmembrane region" description="Helical" evidence="6">
    <location>
        <begin position="154"/>
        <end position="175"/>
    </location>
</feature>
<feature type="transmembrane region" description="Helical" evidence="6">
    <location>
        <begin position="12"/>
        <end position="31"/>
    </location>
</feature>
<protein>
    <recommendedName>
        <fullName evidence="6">WAT1-related protein</fullName>
    </recommendedName>
</protein>
<organism evidence="8 9">
    <name type="scientific">Amborella trichopoda</name>
    <dbReference type="NCBI Taxonomy" id="13333"/>
    <lineage>
        <taxon>Eukaryota</taxon>
        <taxon>Viridiplantae</taxon>
        <taxon>Streptophyta</taxon>
        <taxon>Embryophyta</taxon>
        <taxon>Tracheophyta</taxon>
        <taxon>Spermatophyta</taxon>
        <taxon>Magnoliopsida</taxon>
        <taxon>Amborellales</taxon>
        <taxon>Amborellaceae</taxon>
        <taxon>Amborella</taxon>
    </lineage>
</organism>
<dbReference type="Proteomes" id="UP000017836">
    <property type="component" value="Unassembled WGS sequence"/>
</dbReference>
<sequence length="203" mass="22368">MPPLDFKSLFHIFVLALLGITLEQILYFSGIDYTTSTYAATTTNLIPAIAFVMACVLRLERANIKSPRGQAKVIGTIICVGGAMIMTFIKGPTVEFFHYLKTSKSLSDILGAKSLIDTKKNLTLGIILLIISVTSYSAWISYQAWVFKDCPAQLSLTALMLLVSTVQCSVVAVGFERSAAAWRLAWNFRLLTYIYSARIFSSA</sequence>
<evidence type="ECO:0000256" key="4">
    <source>
        <dbReference type="ARBA" id="ARBA00022989"/>
    </source>
</evidence>
<keyword evidence="5 6" id="KW-0472">Membrane</keyword>
<dbReference type="Pfam" id="PF00892">
    <property type="entry name" value="EamA"/>
    <property type="match status" value="1"/>
</dbReference>
<evidence type="ECO:0000256" key="5">
    <source>
        <dbReference type="ARBA" id="ARBA00023136"/>
    </source>
</evidence>
<evidence type="ECO:0000256" key="2">
    <source>
        <dbReference type="ARBA" id="ARBA00007635"/>
    </source>
</evidence>
<keyword evidence="4 6" id="KW-1133">Transmembrane helix</keyword>
<evidence type="ECO:0000313" key="9">
    <source>
        <dbReference type="Proteomes" id="UP000017836"/>
    </source>
</evidence>
<dbReference type="Gramene" id="ERM99440">
    <property type="protein sequence ID" value="ERM99440"/>
    <property type="gene ID" value="AMTR_s00131p00088800"/>
</dbReference>
<comment type="similarity">
    <text evidence="2 6">Belongs to the drug/metabolite transporter (DMT) superfamily. Plant drug/metabolite exporter (P-DME) (TC 2.A.7.4) family.</text>
</comment>
<feature type="transmembrane region" description="Helical" evidence="6">
    <location>
        <begin position="37"/>
        <end position="59"/>
    </location>
</feature>
<dbReference type="PANTHER" id="PTHR31218">
    <property type="entry name" value="WAT1-RELATED PROTEIN"/>
    <property type="match status" value="1"/>
</dbReference>